<name>A0A0F9SX68_9ZZZZ</name>
<dbReference type="AlphaFoldDB" id="A0A0F9SX68"/>
<dbReference type="InterPro" id="IPR019019">
    <property type="entry name" value="H-type_lectin_domain"/>
</dbReference>
<accession>A0A0F9SX68</accession>
<protein>
    <recommendedName>
        <fullName evidence="1">H-type lectin domain-containing protein</fullName>
    </recommendedName>
</protein>
<dbReference type="SUPFAM" id="SSF141086">
    <property type="entry name" value="Agglutinin HPA-like"/>
    <property type="match status" value="1"/>
</dbReference>
<dbReference type="EMBL" id="LAZR01000383">
    <property type="protein sequence ID" value="KKN71494.1"/>
    <property type="molecule type" value="Genomic_DNA"/>
</dbReference>
<comment type="caution">
    <text evidence="2">The sequence shown here is derived from an EMBL/GenBank/DDBJ whole genome shotgun (WGS) entry which is preliminary data.</text>
</comment>
<dbReference type="GO" id="GO:0030246">
    <property type="term" value="F:carbohydrate binding"/>
    <property type="evidence" value="ECO:0007669"/>
    <property type="project" value="InterPro"/>
</dbReference>
<evidence type="ECO:0000313" key="2">
    <source>
        <dbReference type="EMBL" id="KKN71494.1"/>
    </source>
</evidence>
<dbReference type="Pfam" id="PF09458">
    <property type="entry name" value="H_lectin"/>
    <property type="match status" value="1"/>
</dbReference>
<dbReference type="Gene3D" id="2.60.40.2080">
    <property type="match status" value="1"/>
</dbReference>
<dbReference type="GO" id="GO:0007155">
    <property type="term" value="P:cell adhesion"/>
    <property type="evidence" value="ECO:0007669"/>
    <property type="project" value="InterPro"/>
</dbReference>
<reference evidence="2" key="1">
    <citation type="journal article" date="2015" name="Nature">
        <title>Complex archaea that bridge the gap between prokaryotes and eukaryotes.</title>
        <authorList>
            <person name="Spang A."/>
            <person name="Saw J.H."/>
            <person name="Jorgensen S.L."/>
            <person name="Zaremba-Niedzwiedzka K."/>
            <person name="Martijn J."/>
            <person name="Lind A.E."/>
            <person name="van Eijk R."/>
            <person name="Schleper C."/>
            <person name="Guy L."/>
            <person name="Ettema T.J."/>
        </authorList>
    </citation>
    <scope>NUCLEOTIDE SEQUENCE</scope>
</reference>
<dbReference type="InterPro" id="IPR037221">
    <property type="entry name" value="H-type_lectin_dom_sf"/>
</dbReference>
<feature type="domain" description="H-type lectin" evidence="1">
    <location>
        <begin position="36"/>
        <end position="95"/>
    </location>
</feature>
<organism evidence="2">
    <name type="scientific">marine sediment metagenome</name>
    <dbReference type="NCBI Taxonomy" id="412755"/>
    <lineage>
        <taxon>unclassified sequences</taxon>
        <taxon>metagenomes</taxon>
        <taxon>ecological metagenomes</taxon>
    </lineage>
</organism>
<proteinExistence type="predicted"/>
<sequence length="100" mass="10426">MAGATKLVSGTETNLHSHPVTHIKSAWESVTEDFSAAVTFTTAFASVPNVVATPQSSDPNQSATVTDITVNGFSVYLNKPTGGGAQNIRVHWIATDVGNP</sequence>
<evidence type="ECO:0000259" key="1">
    <source>
        <dbReference type="Pfam" id="PF09458"/>
    </source>
</evidence>
<gene>
    <name evidence="2" type="ORF">LCGC14_0420730</name>
</gene>